<comment type="subcellular location">
    <subcellularLocation>
        <location evidence="1">Nucleus</location>
        <location evidence="1">Nucleolus</location>
    </subcellularLocation>
</comment>
<comment type="caution">
    <text evidence="6">The sequence shown here is derived from an EMBL/GenBank/DDBJ whole genome shotgun (WGS) entry which is preliminary data.</text>
</comment>
<evidence type="ECO:0000313" key="6">
    <source>
        <dbReference type="EMBL" id="CAK0786166.1"/>
    </source>
</evidence>
<keyword evidence="5" id="KW-0539">Nucleus</keyword>
<evidence type="ECO:0000313" key="7">
    <source>
        <dbReference type="Proteomes" id="UP001314263"/>
    </source>
</evidence>
<gene>
    <name evidence="6" type="ORF">CVIRNUC_009379</name>
</gene>
<dbReference type="GO" id="GO:0006351">
    <property type="term" value="P:DNA-templated transcription"/>
    <property type="evidence" value="ECO:0007669"/>
    <property type="project" value="InterPro"/>
</dbReference>
<dbReference type="GO" id="GO:0000428">
    <property type="term" value="C:DNA-directed RNA polymerase complex"/>
    <property type="evidence" value="ECO:0007669"/>
    <property type="project" value="UniProtKB-KW"/>
</dbReference>
<evidence type="ECO:0000256" key="4">
    <source>
        <dbReference type="ARBA" id="ARBA00023163"/>
    </source>
</evidence>
<proteinExistence type="inferred from homology"/>
<reference evidence="6 7" key="1">
    <citation type="submission" date="2023-10" db="EMBL/GenBank/DDBJ databases">
        <authorList>
            <person name="Maclean D."/>
            <person name="Macfadyen A."/>
        </authorList>
    </citation>
    <scope>NUCLEOTIDE SEQUENCE [LARGE SCALE GENOMIC DNA]</scope>
</reference>
<dbReference type="AlphaFoldDB" id="A0AAV1IFQ2"/>
<keyword evidence="4" id="KW-0804">Transcription</keyword>
<name>A0AAV1IFQ2_9CHLO</name>
<evidence type="ECO:0000256" key="3">
    <source>
        <dbReference type="ARBA" id="ARBA00022478"/>
    </source>
</evidence>
<comment type="similarity">
    <text evidence="2">Belongs to the eukaryotic RPA49/POLR1E RNA polymerase subunit family.</text>
</comment>
<evidence type="ECO:0000256" key="2">
    <source>
        <dbReference type="ARBA" id="ARBA00009430"/>
    </source>
</evidence>
<dbReference type="Pfam" id="PF06870">
    <property type="entry name" value="RNA_pol_I_A49"/>
    <property type="match status" value="1"/>
</dbReference>
<dbReference type="PANTHER" id="PTHR14440">
    <property type="entry name" value="DNA-DIRECTED RNA POLYMERASE I SUBUNIT RPA49"/>
    <property type="match status" value="1"/>
</dbReference>
<keyword evidence="7" id="KW-1185">Reference proteome</keyword>
<protein>
    <submittedName>
        <fullName evidence="6">Uncharacterized protein</fullName>
    </submittedName>
</protein>
<dbReference type="InterPro" id="IPR009668">
    <property type="entry name" value="RNA_pol-assoc_fac_A49-like"/>
</dbReference>
<sequence>MVNTKKRKGSRLPDEIHLQPAAQSAASSEASGPFVAYFASGYCPEEHEACSFEVHRNTKRPREHCLVTEKDKVDFVGSTIDSQGPPSCRYAVGLLDKRTGVMKYMEVSGGSIIRMEPHARGTNYGPSGHTTELEETAQARRAQNERLVHAFGSTRRQRQLKERDLAQVVGDNVEASGAVQEILDAAGEKAAQAKATKDEIVRAVTGTRSIPPHHSEATSASEAFRLDELMPAGVRESLDVSELERATEDLEYRDSVLRAEDRVPDFVLDRLALITKPQSQAGTRRLRALAFLAPLLRLYTGRRQHRIKPRESMQALAERTGVQASVLQPLLEQYYGAEESLEGHTVYSRTMEQERTMLLCLLMTALIAEDYDLGARQFEALRAALKLTSDGLRNYYREMGCTMEKMAEPGSPNKQYRVRLLPQGPPGMPAKTLGEAFPKLAIPRARNR</sequence>
<organism evidence="6 7">
    <name type="scientific">Coccomyxa viridis</name>
    <dbReference type="NCBI Taxonomy" id="1274662"/>
    <lineage>
        <taxon>Eukaryota</taxon>
        <taxon>Viridiplantae</taxon>
        <taxon>Chlorophyta</taxon>
        <taxon>core chlorophytes</taxon>
        <taxon>Trebouxiophyceae</taxon>
        <taxon>Trebouxiophyceae incertae sedis</taxon>
        <taxon>Coccomyxaceae</taxon>
        <taxon>Coccomyxa</taxon>
    </lineage>
</organism>
<accession>A0AAV1IFQ2</accession>
<dbReference type="GO" id="GO:0005730">
    <property type="term" value="C:nucleolus"/>
    <property type="evidence" value="ECO:0007669"/>
    <property type="project" value="UniProtKB-SubCell"/>
</dbReference>
<evidence type="ECO:0000256" key="5">
    <source>
        <dbReference type="ARBA" id="ARBA00023242"/>
    </source>
</evidence>
<keyword evidence="3" id="KW-0240">DNA-directed RNA polymerase</keyword>
<dbReference type="GO" id="GO:0003677">
    <property type="term" value="F:DNA binding"/>
    <property type="evidence" value="ECO:0007669"/>
    <property type="project" value="InterPro"/>
</dbReference>
<evidence type="ECO:0000256" key="1">
    <source>
        <dbReference type="ARBA" id="ARBA00004604"/>
    </source>
</evidence>
<dbReference type="Proteomes" id="UP001314263">
    <property type="component" value="Unassembled WGS sequence"/>
</dbReference>
<dbReference type="EMBL" id="CAUYUE010000014">
    <property type="protein sequence ID" value="CAK0786166.1"/>
    <property type="molecule type" value="Genomic_DNA"/>
</dbReference>